<evidence type="ECO:0000313" key="2">
    <source>
        <dbReference type="EMBL" id="RRR75226.1"/>
    </source>
</evidence>
<keyword evidence="1" id="KW-0472">Membrane</keyword>
<comment type="caution">
    <text evidence="2">The sequence shown here is derived from an EMBL/GenBank/DDBJ whole genome shotgun (WGS) entry which is preliminary data.</text>
</comment>
<gene>
    <name evidence="2" type="ORF">EI684_05320</name>
</gene>
<organism evidence="2 3">
    <name type="scientific">Candidatus Viridilinea halotolerans</name>
    <dbReference type="NCBI Taxonomy" id="2491704"/>
    <lineage>
        <taxon>Bacteria</taxon>
        <taxon>Bacillati</taxon>
        <taxon>Chloroflexota</taxon>
        <taxon>Chloroflexia</taxon>
        <taxon>Chloroflexales</taxon>
        <taxon>Chloroflexineae</taxon>
        <taxon>Oscillochloridaceae</taxon>
        <taxon>Candidatus Viridilinea</taxon>
    </lineage>
</organism>
<feature type="transmembrane region" description="Helical" evidence="1">
    <location>
        <begin position="125"/>
        <end position="144"/>
    </location>
</feature>
<protein>
    <submittedName>
        <fullName evidence="2">Uncharacterized protein</fullName>
    </submittedName>
</protein>
<keyword evidence="1" id="KW-0812">Transmembrane</keyword>
<reference evidence="2 3" key="1">
    <citation type="submission" date="2018-12" db="EMBL/GenBank/DDBJ databases">
        <title>Genome Sequence of Candidatus Viridilinea halotolerans isolated from saline sulfide-rich spring.</title>
        <authorList>
            <person name="Grouzdev D.S."/>
            <person name="Burganskaya E.I."/>
            <person name="Krutkina M.S."/>
            <person name="Sukhacheva M.V."/>
            <person name="Gorlenko V.M."/>
        </authorList>
    </citation>
    <scope>NUCLEOTIDE SEQUENCE [LARGE SCALE GENOMIC DNA]</scope>
    <source>
        <strain evidence="2">Chok-6</strain>
    </source>
</reference>
<evidence type="ECO:0000313" key="3">
    <source>
        <dbReference type="Proteomes" id="UP000280307"/>
    </source>
</evidence>
<name>A0A426U5K5_9CHLR</name>
<proteinExistence type="predicted"/>
<dbReference type="AlphaFoldDB" id="A0A426U5K5"/>
<dbReference type="Proteomes" id="UP000280307">
    <property type="component" value="Unassembled WGS sequence"/>
</dbReference>
<dbReference type="EMBL" id="RSAS01000204">
    <property type="protein sequence ID" value="RRR75226.1"/>
    <property type="molecule type" value="Genomic_DNA"/>
</dbReference>
<feature type="transmembrane region" description="Helical" evidence="1">
    <location>
        <begin position="99"/>
        <end position="118"/>
    </location>
</feature>
<feature type="transmembrane region" description="Helical" evidence="1">
    <location>
        <begin position="42"/>
        <end position="62"/>
    </location>
</feature>
<accession>A0A426U5K5</accession>
<keyword evidence="1" id="KW-1133">Transmembrane helix</keyword>
<sequence length="211" mass="22715">MSAYIANPTSAEPRASCAARLLDVRGYVLAARRSLANAEPGAALFMVVVFGLIAAVLFPIWITFDLLSTWEFTTAIRDASADAVYDAAAYTEGLLNMSVGALIVGIVFTGFTLLPSLFELAFPTVMHPLLNLVLWSSIVFDYITDWPKAAGVAMQWSSNPIIGFIYTILFCAFVSVAVQALLVVCITVVIYGLLALLRGGARQAQTVIIQQ</sequence>
<feature type="transmembrane region" description="Helical" evidence="1">
    <location>
        <begin position="164"/>
        <end position="197"/>
    </location>
</feature>
<evidence type="ECO:0000256" key="1">
    <source>
        <dbReference type="SAM" id="Phobius"/>
    </source>
</evidence>